<dbReference type="Proteomes" id="UP000316612">
    <property type="component" value="Unassembled WGS sequence"/>
</dbReference>
<organism evidence="3 4">
    <name type="scientific">Glutamicibacter uratoxydans</name>
    <name type="common">Arthrobacter uratoxydans</name>
    <dbReference type="NCBI Taxonomy" id="43667"/>
    <lineage>
        <taxon>Bacteria</taxon>
        <taxon>Bacillati</taxon>
        <taxon>Actinomycetota</taxon>
        <taxon>Actinomycetes</taxon>
        <taxon>Micrococcales</taxon>
        <taxon>Micrococcaceae</taxon>
        <taxon>Glutamicibacter</taxon>
    </lineage>
</organism>
<evidence type="ECO:0000313" key="3">
    <source>
        <dbReference type="EMBL" id="GED05257.1"/>
    </source>
</evidence>
<accession>A0A4Y4DKV7</accession>
<keyword evidence="4" id="KW-1185">Reference proteome</keyword>
<dbReference type="EMBL" id="BJNY01000004">
    <property type="protein sequence ID" value="GED05257.1"/>
    <property type="molecule type" value="Genomic_DNA"/>
</dbReference>
<keyword evidence="2" id="KW-0472">Membrane</keyword>
<dbReference type="RefSeq" id="WP_170184080.1">
    <property type="nucleotide sequence ID" value="NZ_BAAAJL010000001.1"/>
</dbReference>
<name>A0A4Y4DKV7_GLUUR</name>
<feature type="compositionally biased region" description="Low complexity" evidence="1">
    <location>
        <begin position="301"/>
        <end position="398"/>
    </location>
</feature>
<keyword evidence="2" id="KW-1133">Transmembrane helix</keyword>
<feature type="compositionally biased region" description="Polar residues" evidence="1">
    <location>
        <begin position="427"/>
        <end position="445"/>
    </location>
</feature>
<comment type="caution">
    <text evidence="3">The sequence shown here is derived from an EMBL/GenBank/DDBJ whole genome shotgun (WGS) entry which is preliminary data.</text>
</comment>
<reference evidence="3 4" key="1">
    <citation type="submission" date="2019-06" db="EMBL/GenBank/DDBJ databases">
        <title>Whole genome shotgun sequence of Glutamicibacter uratoxydans NBRC 15515.</title>
        <authorList>
            <person name="Hosoyama A."/>
            <person name="Uohara A."/>
            <person name="Ohji S."/>
            <person name="Ichikawa N."/>
        </authorList>
    </citation>
    <scope>NUCLEOTIDE SEQUENCE [LARGE SCALE GENOMIC DNA]</scope>
    <source>
        <strain evidence="3 4">NBRC 15515</strain>
    </source>
</reference>
<evidence type="ECO:0000256" key="2">
    <source>
        <dbReference type="SAM" id="Phobius"/>
    </source>
</evidence>
<protein>
    <recommendedName>
        <fullName evidence="5">Gram-positive cocci surface proteins LPxTG domain-containing protein</fullName>
    </recommendedName>
</protein>
<dbReference type="AlphaFoldDB" id="A0A4Y4DKV7"/>
<evidence type="ECO:0000256" key="1">
    <source>
        <dbReference type="SAM" id="MobiDB-lite"/>
    </source>
</evidence>
<sequence length="485" mass="50694">MSEPSNNLGRKKRLPFAVVAVGALVFGGATSAAVIAPAIAATSSPAASETPAKVYPITDEVPVVVPYGQQNFSVNAEDTANTPGSVIFDVPEETVAKYKLKDGDVLGVAFSNRYNAGTTAEATYAKGQISLVLPEGMTYANFLTDNQWMFSFWILDDPSDPQNSTGTDIGTFINFGEDAARLKANATSGEIGADMIESGFTNMKITLPDGYHPIDKIVLEYYSEEYADENPVGSPFVELQITDYSISGNTLTLKHPAFPELTVGDNYLIHLFDYSDDAEPVLKDRGSIFFGVYDAEKPTQTPTASPTATETASPTATATETASPTATETASPTATATETASPTATETASPTATESASPTASETESATPTATETESASPTATESASPPETESASPTSSTDESEDPSVEPSESDSQLPTESSDVEPSADESQTPTQPHSSATTQQSQKPEDKLADTGASNALMLAGLVGVAFIAGGILLRLRRGKHS</sequence>
<keyword evidence="2" id="KW-0812">Transmembrane</keyword>
<evidence type="ECO:0008006" key="5">
    <source>
        <dbReference type="Google" id="ProtNLM"/>
    </source>
</evidence>
<evidence type="ECO:0000313" key="4">
    <source>
        <dbReference type="Proteomes" id="UP000316612"/>
    </source>
</evidence>
<feature type="region of interest" description="Disordered" evidence="1">
    <location>
        <begin position="297"/>
        <end position="453"/>
    </location>
</feature>
<gene>
    <name evidence="3" type="ORF">AUR04nite_07890</name>
</gene>
<feature type="transmembrane region" description="Helical" evidence="2">
    <location>
        <begin position="459"/>
        <end position="479"/>
    </location>
</feature>
<proteinExistence type="predicted"/>